<evidence type="ECO:0000256" key="1">
    <source>
        <dbReference type="SAM" id="MobiDB-lite"/>
    </source>
</evidence>
<dbReference type="SUPFAM" id="SSF81383">
    <property type="entry name" value="F-box domain"/>
    <property type="match status" value="1"/>
</dbReference>
<accession>A0AAD4F7Q6</accession>
<feature type="domain" description="F-box" evidence="2">
    <location>
        <begin position="55"/>
        <end position="103"/>
    </location>
</feature>
<protein>
    <recommendedName>
        <fullName evidence="2">F-box domain-containing protein</fullName>
    </recommendedName>
</protein>
<feature type="region of interest" description="Disordered" evidence="1">
    <location>
        <begin position="295"/>
        <end position="330"/>
    </location>
</feature>
<dbReference type="InterPro" id="IPR036047">
    <property type="entry name" value="F-box-like_dom_sf"/>
</dbReference>
<reference evidence="3" key="1">
    <citation type="submission" date="2023-02" db="EMBL/GenBank/DDBJ databases">
        <authorList>
            <person name="Palmer J.M."/>
        </authorList>
    </citation>
    <scope>NUCLEOTIDE SEQUENCE</scope>
    <source>
        <strain evidence="3">FW57</strain>
    </source>
</reference>
<dbReference type="PROSITE" id="PS50181">
    <property type="entry name" value="FBOX"/>
    <property type="match status" value="1"/>
</dbReference>
<dbReference type="Pfam" id="PF12937">
    <property type="entry name" value="F-box-like"/>
    <property type="match status" value="1"/>
</dbReference>
<dbReference type="EMBL" id="JAHCVI010000001">
    <property type="protein sequence ID" value="KAG7294674.1"/>
    <property type="molecule type" value="Genomic_DNA"/>
</dbReference>
<keyword evidence="4" id="KW-1185">Reference proteome</keyword>
<proteinExistence type="predicted"/>
<sequence>MPQTKETVVQDAECDLAPIEDLTQPLALHSKRTERRRKKFENRARSKTSLSGLAPTGLLDLPYELLTGIFELLRPSDLFAVSQVNRTLRRFLLSEEAAIIRRVINLRYPILERCLLRPVLTKDIDPTIRPLLRSPDRPDLKLSHHHLDKGVPIPTIPRGTIPPWNHKLLERNRRLVLNALSSPLWYARILEVHLDSTTRSIRRHSENKADRRLHFHPTEDEMKAGTDAFLQREGPPTFDYPYSRELYYMLEAFLPGRSWIAAQQRWIYVSQTQEWHEMDLDLLVKMDATRRQLYQGHASQGPCPNVDQGHAFDGVEGNTQQMMGAPGQVG</sequence>
<dbReference type="Proteomes" id="UP001197093">
    <property type="component" value="Unassembled WGS sequence"/>
</dbReference>
<evidence type="ECO:0000313" key="4">
    <source>
        <dbReference type="Proteomes" id="UP001197093"/>
    </source>
</evidence>
<dbReference type="InterPro" id="IPR001810">
    <property type="entry name" value="F-box_dom"/>
</dbReference>
<organism evidence="3 4">
    <name type="scientific">Staphylotrichum longicolle</name>
    <dbReference type="NCBI Taxonomy" id="669026"/>
    <lineage>
        <taxon>Eukaryota</taxon>
        <taxon>Fungi</taxon>
        <taxon>Dikarya</taxon>
        <taxon>Ascomycota</taxon>
        <taxon>Pezizomycotina</taxon>
        <taxon>Sordariomycetes</taxon>
        <taxon>Sordariomycetidae</taxon>
        <taxon>Sordariales</taxon>
        <taxon>Chaetomiaceae</taxon>
        <taxon>Staphylotrichum</taxon>
    </lineage>
</organism>
<dbReference type="AlphaFoldDB" id="A0AAD4F7Q6"/>
<name>A0AAD4F7Q6_9PEZI</name>
<evidence type="ECO:0000313" key="3">
    <source>
        <dbReference type="EMBL" id="KAG7294674.1"/>
    </source>
</evidence>
<gene>
    <name evidence="3" type="ORF">NEMBOFW57_004752</name>
</gene>
<evidence type="ECO:0000259" key="2">
    <source>
        <dbReference type="PROSITE" id="PS50181"/>
    </source>
</evidence>
<dbReference type="CDD" id="cd09917">
    <property type="entry name" value="F-box_SF"/>
    <property type="match status" value="1"/>
</dbReference>
<dbReference type="SMART" id="SM00256">
    <property type="entry name" value="FBOX"/>
    <property type="match status" value="1"/>
</dbReference>
<comment type="caution">
    <text evidence="3">The sequence shown here is derived from an EMBL/GenBank/DDBJ whole genome shotgun (WGS) entry which is preliminary data.</text>
</comment>